<dbReference type="Pfam" id="PF12315">
    <property type="entry name" value="DA1-like"/>
    <property type="match status" value="1"/>
</dbReference>
<dbReference type="AlphaFoldDB" id="A0A9D4ZD96"/>
<keyword evidence="2 3" id="KW-0862">Zinc</keyword>
<dbReference type="GO" id="GO:0043130">
    <property type="term" value="F:ubiquitin binding"/>
    <property type="evidence" value="ECO:0007669"/>
    <property type="project" value="TreeGrafter"/>
</dbReference>
<dbReference type="PROSITE" id="PS00478">
    <property type="entry name" value="LIM_DOMAIN_1"/>
    <property type="match status" value="1"/>
</dbReference>
<evidence type="ECO:0000256" key="2">
    <source>
        <dbReference type="ARBA" id="ARBA00022833"/>
    </source>
</evidence>
<reference evidence="5" key="1">
    <citation type="submission" date="2021-01" db="EMBL/GenBank/DDBJ databases">
        <title>Adiantum capillus-veneris genome.</title>
        <authorList>
            <person name="Fang Y."/>
            <person name="Liao Q."/>
        </authorList>
    </citation>
    <scope>NUCLEOTIDE SEQUENCE</scope>
    <source>
        <strain evidence="5">H3</strain>
        <tissue evidence="5">Leaf</tissue>
    </source>
</reference>
<evidence type="ECO:0000256" key="3">
    <source>
        <dbReference type="PROSITE-ProRule" id="PRU00125"/>
    </source>
</evidence>
<feature type="domain" description="LIM zinc-binding" evidence="4">
    <location>
        <begin position="115"/>
        <end position="175"/>
    </location>
</feature>
<organism evidence="5 6">
    <name type="scientific">Adiantum capillus-veneris</name>
    <name type="common">Maidenhair fern</name>
    <dbReference type="NCBI Taxonomy" id="13818"/>
    <lineage>
        <taxon>Eukaryota</taxon>
        <taxon>Viridiplantae</taxon>
        <taxon>Streptophyta</taxon>
        <taxon>Embryophyta</taxon>
        <taxon>Tracheophyta</taxon>
        <taxon>Polypodiopsida</taxon>
        <taxon>Polypodiidae</taxon>
        <taxon>Polypodiales</taxon>
        <taxon>Pteridineae</taxon>
        <taxon>Pteridaceae</taxon>
        <taxon>Vittarioideae</taxon>
        <taxon>Adiantum</taxon>
    </lineage>
</organism>
<keyword evidence="3" id="KW-0440">LIM domain</keyword>
<dbReference type="PANTHER" id="PTHR24209">
    <property type="entry name" value="PROTEIN DA1-RELATED 2"/>
    <property type="match status" value="1"/>
</dbReference>
<dbReference type="InterPro" id="IPR001781">
    <property type="entry name" value="Znf_LIM"/>
</dbReference>
<dbReference type="InterPro" id="IPR022087">
    <property type="entry name" value="DA1-like_dom"/>
</dbReference>
<dbReference type="OrthoDB" id="25414at2759"/>
<evidence type="ECO:0000259" key="4">
    <source>
        <dbReference type="PROSITE" id="PS50023"/>
    </source>
</evidence>
<dbReference type="Proteomes" id="UP000886520">
    <property type="component" value="Chromosome 16"/>
</dbReference>
<dbReference type="CDD" id="cd09396">
    <property type="entry name" value="LIM_DA1"/>
    <property type="match status" value="1"/>
</dbReference>
<dbReference type="EMBL" id="JABFUD020000016">
    <property type="protein sequence ID" value="KAI5068396.1"/>
    <property type="molecule type" value="Genomic_DNA"/>
</dbReference>
<dbReference type="SMART" id="SM00132">
    <property type="entry name" value="LIM"/>
    <property type="match status" value="1"/>
</dbReference>
<keyword evidence="1 3" id="KW-0479">Metal-binding</keyword>
<accession>A0A9D4ZD96</accession>
<dbReference type="PROSITE" id="PS50023">
    <property type="entry name" value="LIM_DOMAIN_2"/>
    <property type="match status" value="1"/>
</dbReference>
<dbReference type="InterPro" id="IPR045218">
    <property type="entry name" value="DA1-like"/>
</dbReference>
<comment type="caution">
    <text evidence="5">The sequence shown here is derived from an EMBL/GenBank/DDBJ whole genome shotgun (WGS) entry which is preliminary data.</text>
</comment>
<dbReference type="GO" id="GO:0046872">
    <property type="term" value="F:metal ion binding"/>
    <property type="evidence" value="ECO:0007669"/>
    <property type="project" value="UniProtKB-KW"/>
</dbReference>
<dbReference type="SUPFAM" id="SSF57716">
    <property type="entry name" value="Glucocorticoid receptor-like (DNA-binding domain)"/>
    <property type="match status" value="2"/>
</dbReference>
<evidence type="ECO:0000313" key="6">
    <source>
        <dbReference type="Proteomes" id="UP000886520"/>
    </source>
</evidence>
<dbReference type="Gene3D" id="2.10.110.10">
    <property type="entry name" value="Cysteine Rich Protein"/>
    <property type="match status" value="1"/>
</dbReference>
<protein>
    <recommendedName>
        <fullName evidence="4">LIM zinc-binding domain-containing protein</fullName>
    </recommendedName>
</protein>
<proteinExistence type="predicted"/>
<dbReference type="PANTHER" id="PTHR24209:SF7">
    <property type="entry name" value="PROTEIN DA1-RELATED 2"/>
    <property type="match status" value="1"/>
</dbReference>
<sequence length="472" mass="52901">MDWFNGICDQPYNTRAPHFHRFNSGDASRGYNSTHTEDAALDHAISLSLSEKYHGKSKGYNKDADLARAMQEGASLHLASQDADLARALQESASLYSAARQCGCSRAIQAIRRPSVCGGCKRNIGSERHVSYLGALWHPHCFHCHGCKRLIADQDFSTWGNQPYHKVCYRQLSLPKCDVCKNYVPANSAGLIEYQAHPFWQQKYCPKHETDGIPRCCSCERLESKDVQYVSLDDGRKLCLECLSSSIMDTGECQPLYQEIREFYEGLNMKISQPIPMLLVERQALNEAKQGEKGQHNMTETRGLCLSEEHIVSTIIKRPRIGPGNQMVDMRKGSTSLRRYCEVTAILALYGLPRLLTGSVLAHELMHAWLRLNGFHNLETMVEEGICQVLAHMWLESEVMAGSGGSRSNGSMKSKAPKSTMDKKLGEFFLQQIAKDTSPIYGKGFRAGHASMMKFGLRPTLDHIRMTGSFPI</sequence>
<gene>
    <name evidence="5" type="ORF">GOP47_0016741</name>
</gene>
<dbReference type="Pfam" id="PF00412">
    <property type="entry name" value="LIM"/>
    <property type="match status" value="1"/>
</dbReference>
<evidence type="ECO:0000256" key="1">
    <source>
        <dbReference type="ARBA" id="ARBA00022723"/>
    </source>
</evidence>
<keyword evidence="6" id="KW-1185">Reference proteome</keyword>
<name>A0A9D4ZD96_ADICA</name>
<evidence type="ECO:0000313" key="5">
    <source>
        <dbReference type="EMBL" id="KAI5068396.1"/>
    </source>
</evidence>